<dbReference type="CDD" id="cd09071">
    <property type="entry name" value="FAR_C"/>
    <property type="match status" value="1"/>
</dbReference>
<feature type="domain" description="Thioester reductase (TE)" evidence="6">
    <location>
        <begin position="111"/>
        <end position="421"/>
    </location>
</feature>
<dbReference type="InterPro" id="IPR013120">
    <property type="entry name" value="FAR_NAD-bd"/>
</dbReference>
<keyword evidence="2 4" id="KW-0444">Lipid biosynthesis</keyword>
<dbReference type="SUPFAM" id="SSF51735">
    <property type="entry name" value="NAD(P)-binding Rossmann-fold domains"/>
    <property type="match status" value="1"/>
</dbReference>
<organism evidence="7 8">
    <name type="scientific">Dunaliella salina</name>
    <name type="common">Green alga</name>
    <name type="synonym">Protococcus salinus</name>
    <dbReference type="NCBI Taxonomy" id="3046"/>
    <lineage>
        <taxon>Eukaryota</taxon>
        <taxon>Viridiplantae</taxon>
        <taxon>Chlorophyta</taxon>
        <taxon>core chlorophytes</taxon>
        <taxon>Chlorophyceae</taxon>
        <taxon>CS clade</taxon>
        <taxon>Chlamydomonadales</taxon>
        <taxon>Dunaliellaceae</taxon>
        <taxon>Dunaliella</taxon>
    </lineage>
</organism>
<keyword evidence="4" id="KW-0521">NADP</keyword>
<reference evidence="7" key="1">
    <citation type="submission" date="2017-08" db="EMBL/GenBank/DDBJ databases">
        <authorList>
            <person name="Polle J.E."/>
            <person name="Barry K."/>
            <person name="Cushman J."/>
            <person name="Schmutz J."/>
            <person name="Tran D."/>
            <person name="Hathwaick L.T."/>
            <person name="Yim W.C."/>
            <person name="Jenkins J."/>
            <person name="Mckie-Krisberg Z.M."/>
            <person name="Prochnik S."/>
            <person name="Lindquist E."/>
            <person name="Dockter R.B."/>
            <person name="Adam C."/>
            <person name="Molina H."/>
            <person name="Bunkerborg J."/>
            <person name="Jin E."/>
            <person name="Buchheim M."/>
            <person name="Magnuson J."/>
        </authorList>
    </citation>
    <scope>NUCLEOTIDE SEQUENCE</scope>
    <source>
        <strain evidence="7">CCAP 19/18</strain>
    </source>
</reference>
<sequence length="577" mass="63131">MLLSGGSVPISRSFPLTMVAGNAKAPSTRQVPICCGRPPHRRMLRRRPDPVLASKPALRQARTQRSCAAQPLMEPVLTSTDASAKKKAALDQSPTSGNRIKDFLANKHIFVTGSTGFCAKVFVEKLLREQPNIGGLYLLIRARDGKTAQQRLDELLSASLFDGLRLKMEPSQWETLKNKIHAVEGDMTLNQGGLEDGTRKHLQATINVVVNAAASTSFDECYECALKVNALSAQATAELAASCEHLDCLVHVSTAYTGANLNLEGMVPEQLHGYALNCGNGSGNGSGQSKVPHSADTFSVAEEVDLTLRARASGASDEDSKQLGITRARELGYLDTYTLTKSMGEMLVSQVARKARIPTAIIRPSIVEGTWEEPIPGWIEGNKSADPIITLYGRGQIPGFPFKSPESVLDFIPVDFVSRAMVAAIWSAASQDPDAGSTPRIYHVSSSGTQNPMTMGMFAEGVSKAFQQQPVKKSEPPAQPFRLFPEPQQFLAGFESESKSVSIQARAQQLKKMVEIYQPYTMRTMRFSGRTVEQLNNSLQPDEQAMCGLDFGRIDWIHYISNIHIPGLRKHVFKDRW</sequence>
<comment type="similarity">
    <text evidence="1 4">Belongs to the fatty acyl-CoA reductase family.</text>
</comment>
<feature type="domain" description="Fatty acyl-CoA reductase C-terminal" evidence="5">
    <location>
        <begin position="507"/>
        <end position="575"/>
    </location>
</feature>
<comment type="caution">
    <text evidence="7">The sequence shown here is derived from an EMBL/GenBank/DDBJ whole genome shotgun (WGS) entry which is preliminary data.</text>
</comment>
<accession>A0ABQ7H3J7</accession>
<dbReference type="Proteomes" id="UP000815325">
    <property type="component" value="Unassembled WGS sequence"/>
</dbReference>
<evidence type="ECO:0000256" key="3">
    <source>
        <dbReference type="ARBA" id="ARBA00023098"/>
    </source>
</evidence>
<dbReference type="InterPro" id="IPR033640">
    <property type="entry name" value="FAR_C"/>
</dbReference>
<evidence type="ECO:0000256" key="4">
    <source>
        <dbReference type="RuleBase" id="RU363097"/>
    </source>
</evidence>
<dbReference type="CDD" id="cd05236">
    <property type="entry name" value="FAR-N_SDR_e"/>
    <property type="match status" value="1"/>
</dbReference>
<comment type="catalytic activity">
    <reaction evidence="4">
        <text>a long-chain fatty acyl-CoA + 2 NADPH + 2 H(+) = a long-chain primary fatty alcohol + 2 NADP(+) + CoA</text>
        <dbReference type="Rhea" id="RHEA:52716"/>
        <dbReference type="ChEBI" id="CHEBI:15378"/>
        <dbReference type="ChEBI" id="CHEBI:57287"/>
        <dbReference type="ChEBI" id="CHEBI:57783"/>
        <dbReference type="ChEBI" id="CHEBI:58349"/>
        <dbReference type="ChEBI" id="CHEBI:77396"/>
        <dbReference type="ChEBI" id="CHEBI:83139"/>
        <dbReference type="EC" id="1.2.1.84"/>
    </reaction>
</comment>
<evidence type="ECO:0000259" key="5">
    <source>
        <dbReference type="Pfam" id="PF03015"/>
    </source>
</evidence>
<evidence type="ECO:0000256" key="1">
    <source>
        <dbReference type="ARBA" id="ARBA00005928"/>
    </source>
</evidence>
<dbReference type="PANTHER" id="PTHR11011">
    <property type="entry name" value="MALE STERILITY PROTEIN 2-RELATED"/>
    <property type="match status" value="1"/>
</dbReference>
<dbReference type="Pfam" id="PF03015">
    <property type="entry name" value="Sterile"/>
    <property type="match status" value="1"/>
</dbReference>
<comment type="function">
    <text evidence="4">Catalyzes the reduction of fatty acyl-CoA to fatty alcohols.</text>
</comment>
<dbReference type="EC" id="1.2.1.84" evidence="4"/>
<keyword evidence="8" id="KW-1185">Reference proteome</keyword>
<dbReference type="EMBL" id="MU069485">
    <property type="protein sequence ID" value="KAF5841442.1"/>
    <property type="molecule type" value="Genomic_DNA"/>
</dbReference>
<evidence type="ECO:0000313" key="7">
    <source>
        <dbReference type="EMBL" id="KAF5841442.1"/>
    </source>
</evidence>
<evidence type="ECO:0000313" key="8">
    <source>
        <dbReference type="Proteomes" id="UP000815325"/>
    </source>
</evidence>
<keyword evidence="3 4" id="KW-0443">Lipid metabolism</keyword>
<dbReference type="PANTHER" id="PTHR11011:SF45">
    <property type="entry name" value="FATTY ACYL-COA REDUCTASE CG8306-RELATED"/>
    <property type="match status" value="1"/>
</dbReference>
<dbReference type="Pfam" id="PF07993">
    <property type="entry name" value="NAD_binding_4"/>
    <property type="match status" value="1"/>
</dbReference>
<evidence type="ECO:0000256" key="2">
    <source>
        <dbReference type="ARBA" id="ARBA00022516"/>
    </source>
</evidence>
<dbReference type="InterPro" id="IPR026055">
    <property type="entry name" value="FAR"/>
</dbReference>
<evidence type="ECO:0000259" key="6">
    <source>
        <dbReference type="Pfam" id="PF07993"/>
    </source>
</evidence>
<proteinExistence type="inferred from homology"/>
<keyword evidence="4" id="KW-0560">Oxidoreductase</keyword>
<name>A0ABQ7H3J7_DUNSA</name>
<gene>
    <name evidence="7" type="ORF">DUNSADRAFT_12886</name>
</gene>
<dbReference type="InterPro" id="IPR036291">
    <property type="entry name" value="NAD(P)-bd_dom_sf"/>
</dbReference>
<protein>
    <recommendedName>
        <fullName evidence="4">Fatty acyl-CoA reductase</fullName>
        <ecNumber evidence="4">1.2.1.84</ecNumber>
    </recommendedName>
</protein>
<dbReference type="Gene3D" id="3.40.50.720">
    <property type="entry name" value="NAD(P)-binding Rossmann-like Domain"/>
    <property type="match status" value="1"/>
</dbReference>